<dbReference type="Proteomes" id="UP000434475">
    <property type="component" value="Unassembled WGS sequence"/>
</dbReference>
<dbReference type="GO" id="GO:0003677">
    <property type="term" value="F:DNA binding"/>
    <property type="evidence" value="ECO:0007669"/>
    <property type="project" value="UniProtKB-KW"/>
</dbReference>
<evidence type="ECO:0000313" key="6">
    <source>
        <dbReference type="EMBL" id="MSB19944.1"/>
    </source>
</evidence>
<name>A0A6I2R057_FLAPL</name>
<dbReference type="PANTHER" id="PTHR30385">
    <property type="entry name" value="SIGMA FACTOR F FLAGELLAR"/>
    <property type="match status" value="1"/>
</dbReference>
<dbReference type="Pfam" id="PF04542">
    <property type="entry name" value="Sigma70_r2"/>
    <property type="match status" value="1"/>
</dbReference>
<dbReference type="Gene3D" id="1.10.1740.10">
    <property type="match status" value="1"/>
</dbReference>
<keyword evidence="3" id="KW-0238">DNA-binding</keyword>
<proteinExistence type="predicted"/>
<evidence type="ECO:0000256" key="4">
    <source>
        <dbReference type="ARBA" id="ARBA00023163"/>
    </source>
</evidence>
<organism evidence="6 7">
    <name type="scientific">Flavonifractor plautii</name>
    <name type="common">Fusobacterium plautii</name>
    <dbReference type="NCBI Taxonomy" id="292800"/>
    <lineage>
        <taxon>Bacteria</taxon>
        <taxon>Bacillati</taxon>
        <taxon>Bacillota</taxon>
        <taxon>Clostridia</taxon>
        <taxon>Eubacteriales</taxon>
        <taxon>Oscillospiraceae</taxon>
        <taxon>Flavonifractor</taxon>
    </lineage>
</organism>
<evidence type="ECO:0000256" key="1">
    <source>
        <dbReference type="ARBA" id="ARBA00023015"/>
    </source>
</evidence>
<keyword evidence="1" id="KW-0805">Transcription regulation</keyword>
<reference evidence="6 7" key="1">
    <citation type="journal article" date="2019" name="Nat. Med.">
        <title>A library of human gut bacterial isolates paired with longitudinal multiomics data enables mechanistic microbiome research.</title>
        <authorList>
            <person name="Poyet M."/>
            <person name="Groussin M."/>
            <person name="Gibbons S.M."/>
            <person name="Avila-Pacheco J."/>
            <person name="Jiang X."/>
            <person name="Kearney S.M."/>
            <person name="Perrotta A.R."/>
            <person name="Berdy B."/>
            <person name="Zhao S."/>
            <person name="Lieberman T.D."/>
            <person name="Swanson P.K."/>
            <person name="Smith M."/>
            <person name="Roesemann S."/>
            <person name="Alexander J.E."/>
            <person name="Rich S.A."/>
            <person name="Livny J."/>
            <person name="Vlamakis H."/>
            <person name="Clish C."/>
            <person name="Bullock K."/>
            <person name="Deik A."/>
            <person name="Scott J."/>
            <person name="Pierce K.A."/>
            <person name="Xavier R.J."/>
            <person name="Alm E.J."/>
        </authorList>
    </citation>
    <scope>NUCLEOTIDE SEQUENCE [LARGE SCALE GENOMIC DNA]</scope>
    <source>
        <strain evidence="6 7">BIOML-A2</strain>
    </source>
</reference>
<accession>A0A6I2R057</accession>
<comment type="caution">
    <text evidence="6">The sequence shown here is derived from an EMBL/GenBank/DDBJ whole genome shotgun (WGS) entry which is preliminary data.</text>
</comment>
<dbReference type="NCBIfam" id="TIGR02937">
    <property type="entry name" value="sigma70-ECF"/>
    <property type="match status" value="1"/>
</dbReference>
<dbReference type="InterPro" id="IPR007627">
    <property type="entry name" value="RNA_pol_sigma70_r2"/>
</dbReference>
<evidence type="ECO:0000256" key="2">
    <source>
        <dbReference type="ARBA" id="ARBA00023082"/>
    </source>
</evidence>
<dbReference type="GO" id="GO:0016987">
    <property type="term" value="F:sigma factor activity"/>
    <property type="evidence" value="ECO:0007669"/>
    <property type="project" value="UniProtKB-KW"/>
</dbReference>
<dbReference type="AlphaFoldDB" id="A0A6I2R057"/>
<evidence type="ECO:0000256" key="3">
    <source>
        <dbReference type="ARBA" id="ARBA00023125"/>
    </source>
</evidence>
<dbReference type="SUPFAM" id="SSF88946">
    <property type="entry name" value="Sigma2 domain of RNA polymerase sigma factors"/>
    <property type="match status" value="1"/>
</dbReference>
<sequence>MKEGSVMDKARFMNEEDTLLGRGEDMLDMLEGDMDPEEIQMLMQGDEYGNSHIPQTDKEVAEFIERNSRLIHAILRPYRGLDDYDDLFQEAAIGFLKGIRTYNPKTQNKITTYAFACGRNEVKMYLRKGRAKSRSGGVIVSIEASVNPEDERDNLLNKDLQSYDPLYEPEDLDESIHRNILYERAERIMKRYLNNTQQFVVRQMMNKVPQSKTAKVLKTSQSEVSKILKTSICIIRLKMQEEEESGWLSDDEVCV</sequence>
<feature type="domain" description="RNA polymerase sigma-70 region 2" evidence="5">
    <location>
        <begin position="63"/>
        <end position="130"/>
    </location>
</feature>
<dbReference type="EMBL" id="WKPR01000009">
    <property type="protein sequence ID" value="MSB19944.1"/>
    <property type="molecule type" value="Genomic_DNA"/>
</dbReference>
<evidence type="ECO:0000259" key="5">
    <source>
        <dbReference type="Pfam" id="PF04542"/>
    </source>
</evidence>
<keyword evidence="4" id="KW-0804">Transcription</keyword>
<dbReference type="InterPro" id="IPR014284">
    <property type="entry name" value="RNA_pol_sigma-70_dom"/>
</dbReference>
<gene>
    <name evidence="6" type="ORF">GKE97_10500</name>
</gene>
<keyword evidence="2" id="KW-0731">Sigma factor</keyword>
<protein>
    <submittedName>
        <fullName evidence="6">Sigma-70 family RNA polymerase sigma factor</fullName>
    </submittedName>
</protein>
<evidence type="ECO:0000313" key="7">
    <source>
        <dbReference type="Proteomes" id="UP000434475"/>
    </source>
</evidence>
<dbReference type="InterPro" id="IPR013325">
    <property type="entry name" value="RNA_pol_sigma_r2"/>
</dbReference>
<dbReference type="GO" id="GO:0006352">
    <property type="term" value="P:DNA-templated transcription initiation"/>
    <property type="evidence" value="ECO:0007669"/>
    <property type="project" value="InterPro"/>
</dbReference>